<dbReference type="EMBL" id="PDCK01000042">
    <property type="protein sequence ID" value="PRQ38088.1"/>
    <property type="molecule type" value="Genomic_DNA"/>
</dbReference>
<proteinExistence type="predicted"/>
<dbReference type="PANTHER" id="PTHR48005:SF16">
    <property type="entry name" value="MDIS1-INTERACTING RECEPTOR LIKE KINASE 2-LIKE ISOFORM X1"/>
    <property type="match status" value="1"/>
</dbReference>
<dbReference type="Proteomes" id="UP000238479">
    <property type="component" value="Chromosome 4"/>
</dbReference>
<comment type="catalytic activity">
    <reaction evidence="8">
        <text>L-seryl-[protein] + ATP = O-phospho-L-seryl-[protein] + ADP + H(+)</text>
        <dbReference type="Rhea" id="RHEA:17989"/>
        <dbReference type="Rhea" id="RHEA-COMP:9863"/>
        <dbReference type="Rhea" id="RHEA-COMP:11604"/>
        <dbReference type="ChEBI" id="CHEBI:15378"/>
        <dbReference type="ChEBI" id="CHEBI:29999"/>
        <dbReference type="ChEBI" id="CHEBI:30616"/>
        <dbReference type="ChEBI" id="CHEBI:83421"/>
        <dbReference type="ChEBI" id="CHEBI:456216"/>
        <dbReference type="EC" id="2.7.11.1"/>
    </reaction>
</comment>
<evidence type="ECO:0000256" key="8">
    <source>
        <dbReference type="ARBA" id="ARBA00048679"/>
    </source>
</evidence>
<evidence type="ECO:0000256" key="6">
    <source>
        <dbReference type="ARBA" id="ARBA00022840"/>
    </source>
</evidence>
<sequence>MHHDCVLPIVHRDTSSSNILLNDDCEPCVADFGTAKLLNPDSSNWTTPAGTYGYVAPELAFTMKVTEKCECWHWKS</sequence>
<dbReference type="Pfam" id="PF00069">
    <property type="entry name" value="Pkinase"/>
    <property type="match status" value="1"/>
</dbReference>
<dbReference type="InterPro" id="IPR000719">
    <property type="entry name" value="Prot_kinase_dom"/>
</dbReference>
<dbReference type="EC" id="2.7.11.1" evidence="1"/>
<evidence type="ECO:0000256" key="3">
    <source>
        <dbReference type="ARBA" id="ARBA00022679"/>
    </source>
</evidence>
<dbReference type="AlphaFoldDB" id="A0A2P6QV80"/>
<keyword evidence="3 10" id="KW-0808">Transferase</keyword>
<protein>
    <recommendedName>
        <fullName evidence="1">non-specific serine/threonine protein kinase</fullName>
        <ecNumber evidence="1">2.7.11.1</ecNumber>
    </recommendedName>
</protein>
<dbReference type="InterPro" id="IPR051420">
    <property type="entry name" value="Ser_Thr_Kinases_DiverseReg"/>
</dbReference>
<name>A0A2P6QV80_ROSCH</name>
<evidence type="ECO:0000256" key="2">
    <source>
        <dbReference type="ARBA" id="ARBA00022527"/>
    </source>
</evidence>
<dbReference type="PANTHER" id="PTHR48005">
    <property type="entry name" value="LEUCINE RICH REPEAT KINASE 2"/>
    <property type="match status" value="1"/>
</dbReference>
<dbReference type="Gene3D" id="1.10.510.10">
    <property type="entry name" value="Transferase(Phosphotransferase) domain 1"/>
    <property type="match status" value="1"/>
</dbReference>
<keyword evidence="4" id="KW-0547">Nucleotide-binding</keyword>
<evidence type="ECO:0000256" key="1">
    <source>
        <dbReference type="ARBA" id="ARBA00012513"/>
    </source>
</evidence>
<dbReference type="GO" id="GO:0005524">
    <property type="term" value="F:ATP binding"/>
    <property type="evidence" value="ECO:0007669"/>
    <property type="project" value="UniProtKB-KW"/>
</dbReference>
<comment type="caution">
    <text evidence="10">The sequence shown here is derived from an EMBL/GenBank/DDBJ whole genome shotgun (WGS) entry which is preliminary data.</text>
</comment>
<keyword evidence="6" id="KW-0067">ATP-binding</keyword>
<keyword evidence="5" id="KW-0418">Kinase</keyword>
<dbReference type="SUPFAM" id="SSF56112">
    <property type="entry name" value="Protein kinase-like (PK-like)"/>
    <property type="match status" value="1"/>
</dbReference>
<dbReference type="InterPro" id="IPR011009">
    <property type="entry name" value="Kinase-like_dom_sf"/>
</dbReference>
<dbReference type="OMA" id="TEKCECW"/>
<evidence type="ECO:0000313" key="11">
    <source>
        <dbReference type="Proteomes" id="UP000238479"/>
    </source>
</evidence>
<keyword evidence="2" id="KW-0723">Serine/threonine-protein kinase</keyword>
<dbReference type="Gramene" id="PRQ38088">
    <property type="protein sequence ID" value="PRQ38088"/>
    <property type="gene ID" value="RchiOBHm_Chr4g0409911"/>
</dbReference>
<gene>
    <name evidence="10" type="ORF">RchiOBHm_Chr4g0409911</name>
</gene>
<evidence type="ECO:0000256" key="5">
    <source>
        <dbReference type="ARBA" id="ARBA00022777"/>
    </source>
</evidence>
<evidence type="ECO:0000313" key="10">
    <source>
        <dbReference type="EMBL" id="PRQ38088.1"/>
    </source>
</evidence>
<accession>A0A2P6QV80</accession>
<feature type="domain" description="Protein kinase" evidence="9">
    <location>
        <begin position="1"/>
        <end position="76"/>
    </location>
</feature>
<dbReference type="PROSITE" id="PS50011">
    <property type="entry name" value="PROTEIN_KINASE_DOM"/>
    <property type="match status" value="1"/>
</dbReference>
<evidence type="ECO:0000259" key="9">
    <source>
        <dbReference type="PROSITE" id="PS50011"/>
    </source>
</evidence>
<evidence type="ECO:0000256" key="7">
    <source>
        <dbReference type="ARBA" id="ARBA00047899"/>
    </source>
</evidence>
<reference evidence="10 11" key="1">
    <citation type="journal article" date="2018" name="Nat. Genet.">
        <title>The Rosa genome provides new insights in the design of modern roses.</title>
        <authorList>
            <person name="Bendahmane M."/>
        </authorList>
    </citation>
    <scope>NUCLEOTIDE SEQUENCE [LARGE SCALE GENOMIC DNA]</scope>
    <source>
        <strain evidence="11">cv. Old Blush</strain>
    </source>
</reference>
<evidence type="ECO:0000256" key="4">
    <source>
        <dbReference type="ARBA" id="ARBA00022741"/>
    </source>
</evidence>
<comment type="catalytic activity">
    <reaction evidence="7">
        <text>L-threonyl-[protein] + ATP = O-phospho-L-threonyl-[protein] + ADP + H(+)</text>
        <dbReference type="Rhea" id="RHEA:46608"/>
        <dbReference type="Rhea" id="RHEA-COMP:11060"/>
        <dbReference type="Rhea" id="RHEA-COMP:11605"/>
        <dbReference type="ChEBI" id="CHEBI:15378"/>
        <dbReference type="ChEBI" id="CHEBI:30013"/>
        <dbReference type="ChEBI" id="CHEBI:30616"/>
        <dbReference type="ChEBI" id="CHEBI:61977"/>
        <dbReference type="ChEBI" id="CHEBI:456216"/>
        <dbReference type="EC" id="2.7.11.1"/>
    </reaction>
</comment>
<dbReference type="GO" id="GO:0004674">
    <property type="term" value="F:protein serine/threonine kinase activity"/>
    <property type="evidence" value="ECO:0007669"/>
    <property type="project" value="UniProtKB-KW"/>
</dbReference>
<organism evidence="10 11">
    <name type="scientific">Rosa chinensis</name>
    <name type="common">China rose</name>
    <dbReference type="NCBI Taxonomy" id="74649"/>
    <lineage>
        <taxon>Eukaryota</taxon>
        <taxon>Viridiplantae</taxon>
        <taxon>Streptophyta</taxon>
        <taxon>Embryophyta</taxon>
        <taxon>Tracheophyta</taxon>
        <taxon>Spermatophyta</taxon>
        <taxon>Magnoliopsida</taxon>
        <taxon>eudicotyledons</taxon>
        <taxon>Gunneridae</taxon>
        <taxon>Pentapetalae</taxon>
        <taxon>rosids</taxon>
        <taxon>fabids</taxon>
        <taxon>Rosales</taxon>
        <taxon>Rosaceae</taxon>
        <taxon>Rosoideae</taxon>
        <taxon>Rosoideae incertae sedis</taxon>
        <taxon>Rosa</taxon>
    </lineage>
</organism>
<keyword evidence="11" id="KW-1185">Reference proteome</keyword>